<feature type="compositionally biased region" description="Acidic residues" evidence="2">
    <location>
        <begin position="120"/>
        <end position="132"/>
    </location>
</feature>
<feature type="compositionally biased region" description="Basic and acidic residues" evidence="2">
    <location>
        <begin position="543"/>
        <end position="574"/>
    </location>
</feature>
<dbReference type="Reactome" id="R-CEL-72163">
    <property type="pathway name" value="mRNA Splicing - Major Pathway"/>
</dbReference>
<evidence type="ECO:0000256" key="1">
    <source>
        <dbReference type="PROSITE-ProRule" id="PRU00176"/>
    </source>
</evidence>
<feature type="compositionally biased region" description="Basic and acidic residues" evidence="2">
    <location>
        <begin position="250"/>
        <end position="280"/>
    </location>
</feature>
<dbReference type="PROSITE" id="PS50102">
    <property type="entry name" value="RRM"/>
    <property type="match status" value="1"/>
</dbReference>
<keyword evidence="6" id="KW-1185">Reference proteome</keyword>
<dbReference type="WormBase" id="C43E11.1">
    <property type="protein sequence ID" value="CE23592"/>
    <property type="gene ID" value="WBGene00016601"/>
    <property type="gene designation" value="acin-1"/>
</dbReference>
<dbReference type="PROSITE" id="PS50800">
    <property type="entry name" value="SAP"/>
    <property type="match status" value="1"/>
</dbReference>
<feature type="compositionally biased region" description="Basic and acidic residues" evidence="2">
    <location>
        <begin position="424"/>
        <end position="436"/>
    </location>
</feature>
<sequence length="580" mass="65495">MADEDILVDGRPLSSLKVTELKEELENRQLSTKGVKAVLQERLREALAAQGDDPVVDEQNPIVAGYLARQSAALAEARKRTESEASGTTTPQSEVSPSKQSEASPRKGRTPRKEKKDVEPEAEPEPEADIAPEPEKVAIVEKPEPKPEPITETEASPSKASEKDAAVEVSVEKVDAETAQESDSPQEAEKEKTEPQVELENGGQEEDEPDRDESIEKQPEKEDDGDELDYGDDEEKEQKDDESMDAEDAKEEKVVQIEKEKKEDKDDGVKKEEKVREVSRRRVSSPSSRHPVSNVVHIRGLTRPFTEGQLRAEIQKNCGEIVDLWMDKVKSHCFVKLNSDADAGNVISAMNNVVWPDGNPKRLSIVYDTEDNLIKHRNGLEATIAEPAKIGGGRADRLSTTSQSSILGGKTNFQITMQNVLRDNDKLDSERKRERGSIQSRLTRIENKDQVKDEKKDEKKEDRKRKRSETPPFSRGAGFMDEKKARNEERERRREGPRSEERRKVVVEEEEAPKKSLDQLFKKTVALPPIYYLPLTEEQIAAKEAEKSAKGKERAETTSDRDRPHRVDRNDRGDRPRHRD</sequence>
<feature type="region of interest" description="Disordered" evidence="2">
    <location>
        <begin position="543"/>
        <end position="580"/>
    </location>
</feature>
<dbReference type="KEGG" id="cel:CELE_C43E11.1"/>
<dbReference type="AlphaFoldDB" id="P91156"/>
<reference evidence="5 6" key="1">
    <citation type="journal article" date="1998" name="Science">
        <title>Genome sequence of the nematode C. elegans: a platform for investigating biology.</title>
        <authorList>
            <consortium name="The C. elegans sequencing consortium"/>
            <person name="Sulson J.E."/>
            <person name="Waterston R."/>
        </authorList>
    </citation>
    <scope>NUCLEOTIDE SEQUENCE [LARGE SCALE GENOMIC DNA]</scope>
    <source>
        <strain evidence="5 6">Bristol N2</strain>
    </source>
</reference>
<dbReference type="InterPro" id="IPR032552">
    <property type="entry name" value="RSB_motif"/>
</dbReference>
<evidence type="ECO:0000256" key="2">
    <source>
        <dbReference type="SAM" id="MobiDB-lite"/>
    </source>
</evidence>
<feature type="compositionally biased region" description="Basic and acidic residues" evidence="2">
    <location>
        <begin position="480"/>
        <end position="521"/>
    </location>
</feature>
<dbReference type="Bgee" id="WBGene00016601">
    <property type="expression patterns" value="Expressed in embryo and 4 other cell types or tissues"/>
</dbReference>
<dbReference type="PANTHER" id="PTHR46589">
    <property type="entry name" value="APOPTOTIC CHROMATIN CONDENSATION INDUCER IN THE NUCLEUS"/>
    <property type="match status" value="1"/>
</dbReference>
<dbReference type="InterPro" id="IPR012677">
    <property type="entry name" value="Nucleotide-bd_a/b_plait_sf"/>
</dbReference>
<dbReference type="InterPro" id="IPR035979">
    <property type="entry name" value="RBD_domain_sf"/>
</dbReference>
<dbReference type="SMART" id="SM00513">
    <property type="entry name" value="SAP"/>
    <property type="match status" value="1"/>
</dbReference>
<dbReference type="Gene3D" id="3.30.70.330">
    <property type="match status" value="1"/>
</dbReference>
<dbReference type="InterPro" id="IPR052793">
    <property type="entry name" value="EJC-associated_protein"/>
</dbReference>
<dbReference type="SUPFAM" id="SSF68906">
    <property type="entry name" value="SAP domain"/>
    <property type="match status" value="1"/>
</dbReference>
<accession>P91156</accession>
<feature type="compositionally biased region" description="Basic and acidic residues" evidence="2">
    <location>
        <begin position="133"/>
        <end position="149"/>
    </location>
</feature>
<proteinExistence type="evidence at protein level"/>
<dbReference type="UCSC" id="C43E11.1">
    <property type="organism name" value="c. elegans"/>
</dbReference>
<evidence type="ECO:0007829" key="8">
    <source>
        <dbReference type="PeptideAtlas" id="P91156"/>
    </source>
</evidence>
<dbReference type="PaxDb" id="6239-C43E11.1"/>
<dbReference type="GeneID" id="172030"/>
<name>P91156_CAEEL</name>
<dbReference type="GO" id="GO:0035262">
    <property type="term" value="P:gonad morphogenesis"/>
    <property type="evidence" value="ECO:0000315"/>
    <property type="project" value="WormBase"/>
</dbReference>
<dbReference type="eggNOG" id="KOG2416">
    <property type="taxonomic scope" value="Eukaryota"/>
</dbReference>
<keyword evidence="1" id="KW-0694">RNA-binding</keyword>
<dbReference type="AGR" id="WB:WBGene00016601"/>
<keyword evidence="8" id="KW-1267">Proteomics identification</keyword>
<feature type="region of interest" description="Disordered" evidence="2">
    <location>
        <begin position="424"/>
        <end position="521"/>
    </location>
</feature>
<dbReference type="InParanoid" id="P91156"/>
<dbReference type="GO" id="GO:0061574">
    <property type="term" value="C:ASAP complex"/>
    <property type="evidence" value="ECO:0000318"/>
    <property type="project" value="GO_Central"/>
</dbReference>
<dbReference type="InterPro" id="IPR034257">
    <property type="entry name" value="Acinus_RRM"/>
</dbReference>
<dbReference type="HOGENOM" id="CLU_398137_0_0_1"/>
<evidence type="ECO:0000259" key="3">
    <source>
        <dbReference type="PROSITE" id="PS50102"/>
    </source>
</evidence>
<feature type="domain" description="RRM" evidence="3">
    <location>
        <begin position="294"/>
        <end position="370"/>
    </location>
</feature>
<dbReference type="GO" id="GO:0008380">
    <property type="term" value="P:RNA splicing"/>
    <property type="evidence" value="ECO:0000318"/>
    <property type="project" value="GO_Central"/>
</dbReference>
<evidence type="ECO:0000313" key="7">
    <source>
        <dbReference type="WormBase" id="C43E11.1"/>
    </source>
</evidence>
<dbReference type="PeptideAtlas" id="P91156"/>
<dbReference type="InterPro" id="IPR003034">
    <property type="entry name" value="SAP_dom"/>
</dbReference>
<dbReference type="CTD" id="172030"/>
<protein>
    <submittedName>
        <fullName evidence="5">SAP domain-containing protein</fullName>
    </submittedName>
</protein>
<dbReference type="FunCoup" id="P91156">
    <property type="interactions" value="446"/>
</dbReference>
<gene>
    <name evidence="5 7" type="primary">acin-1</name>
    <name evidence="7" type="ORF">C43E11.1</name>
    <name evidence="5" type="ORF">CELE_C43E11.1</name>
</gene>
<dbReference type="Pfam" id="PF02037">
    <property type="entry name" value="SAP"/>
    <property type="match status" value="1"/>
</dbReference>
<dbReference type="EMBL" id="BX284601">
    <property type="protein sequence ID" value="CCD65149.1"/>
    <property type="molecule type" value="Genomic_DNA"/>
</dbReference>
<dbReference type="InterPro" id="IPR000504">
    <property type="entry name" value="RRM_dom"/>
</dbReference>
<dbReference type="Proteomes" id="UP000001940">
    <property type="component" value="Chromosome I"/>
</dbReference>
<feature type="compositionally biased region" description="Acidic residues" evidence="2">
    <location>
        <begin position="221"/>
        <end position="235"/>
    </location>
</feature>
<dbReference type="PIR" id="F87754">
    <property type="entry name" value="F87754"/>
</dbReference>
<evidence type="ECO:0000313" key="5">
    <source>
        <dbReference type="EMBL" id="CCD65149.1"/>
    </source>
</evidence>
<dbReference type="GO" id="GO:0003723">
    <property type="term" value="F:RNA binding"/>
    <property type="evidence" value="ECO:0007669"/>
    <property type="project" value="UniProtKB-UniRule"/>
</dbReference>
<feature type="domain" description="SAP" evidence="4">
    <location>
        <begin position="13"/>
        <end position="47"/>
    </location>
</feature>
<organism evidence="5 6">
    <name type="scientific">Caenorhabditis elegans</name>
    <dbReference type="NCBI Taxonomy" id="6239"/>
    <lineage>
        <taxon>Eukaryota</taxon>
        <taxon>Metazoa</taxon>
        <taxon>Ecdysozoa</taxon>
        <taxon>Nematoda</taxon>
        <taxon>Chromadorea</taxon>
        <taxon>Rhabditida</taxon>
        <taxon>Rhabditina</taxon>
        <taxon>Rhabditomorpha</taxon>
        <taxon>Rhabditoidea</taxon>
        <taxon>Rhabditidae</taxon>
        <taxon>Peloderinae</taxon>
        <taxon>Caenorhabditis</taxon>
    </lineage>
</organism>
<dbReference type="OMA" id="SKCFVAY"/>
<dbReference type="STRING" id="6239.C43E11.1.1"/>
<dbReference type="SUPFAM" id="SSF54928">
    <property type="entry name" value="RNA-binding domain, RBD"/>
    <property type="match status" value="1"/>
</dbReference>
<dbReference type="OrthoDB" id="5348404at2759"/>
<feature type="compositionally biased region" description="Basic and acidic residues" evidence="2">
    <location>
        <begin position="443"/>
        <end position="461"/>
    </location>
</feature>
<evidence type="ECO:0000259" key="4">
    <source>
        <dbReference type="PROSITE" id="PS50800"/>
    </source>
</evidence>
<dbReference type="GO" id="GO:0030334">
    <property type="term" value="P:regulation of cell migration"/>
    <property type="evidence" value="ECO:0000315"/>
    <property type="project" value="WormBase"/>
</dbReference>
<feature type="compositionally biased region" description="Basic and acidic residues" evidence="2">
    <location>
        <begin position="160"/>
        <end position="176"/>
    </location>
</feature>
<evidence type="ECO:0000313" key="6">
    <source>
        <dbReference type="Proteomes" id="UP000001940"/>
    </source>
</evidence>
<dbReference type="Gene3D" id="1.10.720.30">
    <property type="entry name" value="SAP domain"/>
    <property type="match status" value="1"/>
</dbReference>
<dbReference type="Reactome" id="R-CEL-111465">
    <property type="pathway name" value="Apoptotic cleavage of cellular proteins"/>
</dbReference>
<dbReference type="Pfam" id="PF16294">
    <property type="entry name" value="RSB_motif"/>
    <property type="match status" value="1"/>
</dbReference>
<dbReference type="SMR" id="P91156"/>
<dbReference type="InterPro" id="IPR036361">
    <property type="entry name" value="SAP_dom_sf"/>
</dbReference>
<feature type="compositionally biased region" description="Polar residues" evidence="2">
    <location>
        <begin position="84"/>
        <end position="103"/>
    </location>
</feature>
<dbReference type="SMART" id="SM00360">
    <property type="entry name" value="RRM"/>
    <property type="match status" value="1"/>
</dbReference>
<dbReference type="RefSeq" id="NP_491344.1">
    <property type="nucleotide sequence ID" value="NM_058943.7"/>
</dbReference>
<dbReference type="CDD" id="cd12432">
    <property type="entry name" value="RRM_ACINU"/>
    <property type="match status" value="1"/>
</dbReference>
<feature type="region of interest" description="Disordered" evidence="2">
    <location>
        <begin position="71"/>
        <end position="291"/>
    </location>
</feature>
<dbReference type="PANTHER" id="PTHR46589:SF1">
    <property type="entry name" value="APOPTOTIC CHROMATIN CONDENSATION INDUCER IN THE NUCLEUS"/>
    <property type="match status" value="1"/>
</dbReference>